<dbReference type="PANTHER" id="PTHR47655:SF4">
    <property type="entry name" value="ZN(II)2CYS6 TRANSCRIPTION FACTOR (EUROFUNG)"/>
    <property type="match status" value="1"/>
</dbReference>
<organism evidence="6 7">
    <name type="scientific">Ajellomyces capsulatus</name>
    <name type="common">Darling's disease fungus</name>
    <name type="synonym">Histoplasma capsulatum</name>
    <dbReference type="NCBI Taxonomy" id="5037"/>
    <lineage>
        <taxon>Eukaryota</taxon>
        <taxon>Fungi</taxon>
        <taxon>Dikarya</taxon>
        <taxon>Ascomycota</taxon>
        <taxon>Pezizomycotina</taxon>
        <taxon>Eurotiomycetes</taxon>
        <taxon>Eurotiomycetidae</taxon>
        <taxon>Onygenales</taxon>
        <taxon>Ajellomycetaceae</taxon>
        <taxon>Histoplasma</taxon>
    </lineage>
</organism>
<dbReference type="VEuPathDB" id="FungiDB:I7I51_06181"/>
<keyword evidence="1" id="KW-0805">Transcription regulation</keyword>
<dbReference type="AlphaFoldDB" id="A0A8A1MHD9"/>
<dbReference type="InterPro" id="IPR052783">
    <property type="entry name" value="Metabolic/Drug-Res_Regulator"/>
</dbReference>
<evidence type="ECO:0000256" key="5">
    <source>
        <dbReference type="SAM" id="MobiDB-lite"/>
    </source>
</evidence>
<evidence type="ECO:0000313" key="6">
    <source>
        <dbReference type="EMBL" id="QSS65339.1"/>
    </source>
</evidence>
<name>A0A8A1MHD9_AJECA</name>
<evidence type="ECO:0000256" key="1">
    <source>
        <dbReference type="ARBA" id="ARBA00023015"/>
    </source>
</evidence>
<proteinExistence type="predicted"/>
<dbReference type="EMBL" id="CP069115">
    <property type="protein sequence ID" value="QSS65339.1"/>
    <property type="molecule type" value="Genomic_DNA"/>
</dbReference>
<dbReference type="Gene3D" id="4.10.240.10">
    <property type="entry name" value="Zn(2)-C6 fungal-type DNA-binding domain"/>
    <property type="match status" value="1"/>
</dbReference>
<keyword evidence="4" id="KW-0539">Nucleus</keyword>
<dbReference type="GO" id="GO:0000981">
    <property type="term" value="F:DNA-binding transcription factor activity, RNA polymerase II-specific"/>
    <property type="evidence" value="ECO:0007669"/>
    <property type="project" value="InterPro"/>
</dbReference>
<evidence type="ECO:0000256" key="2">
    <source>
        <dbReference type="ARBA" id="ARBA00023125"/>
    </source>
</evidence>
<keyword evidence="3" id="KW-0804">Transcription</keyword>
<evidence type="ECO:0000256" key="3">
    <source>
        <dbReference type="ARBA" id="ARBA00023163"/>
    </source>
</evidence>
<gene>
    <name evidence="6" type="ORF">I7I51_06181</name>
</gene>
<sequence>MPQPPPLFPKLHVSTNVSEPPSATSTMAAFSKFGSSQHLVEGGTQHQIFRAKRKHVLKACDRCRCDGNQPCYRCATYNHPCLFRERKATQTKAYSRGFVEMLESHHELVVKALQQLYTHCVNNECFPGDPIDLVDGNPCTHAILDRLGLIKQAEEAREKVEEESSSQALCWKSLPKSSGSAVTDALSPEPVSSLELSPSSKSVSISPPELECAKSDPSTRGQNVPCPFYHGSAAVWPFQAPDVEFNHSYSSTFGTEAERIIIEPSGIQTYLSIETANSFTPTGACTMGSTIPAIYSRSIHGSLEIGIDDRILANVIWDCPKGIIKILSGIRAEHRAAKRGKTPEAF</sequence>
<evidence type="ECO:0000256" key="4">
    <source>
        <dbReference type="ARBA" id="ARBA00023242"/>
    </source>
</evidence>
<dbReference type="GO" id="GO:0008270">
    <property type="term" value="F:zinc ion binding"/>
    <property type="evidence" value="ECO:0007669"/>
    <property type="project" value="InterPro"/>
</dbReference>
<accession>A0A8A1MHD9</accession>
<dbReference type="CDD" id="cd00067">
    <property type="entry name" value="GAL4"/>
    <property type="match status" value="1"/>
</dbReference>
<protein>
    <submittedName>
        <fullName evidence="6">C6 transcription factor</fullName>
    </submittedName>
</protein>
<keyword evidence="2" id="KW-0238">DNA-binding</keyword>
<dbReference type="SUPFAM" id="SSF57701">
    <property type="entry name" value="Zn2/Cys6 DNA-binding domain"/>
    <property type="match status" value="1"/>
</dbReference>
<evidence type="ECO:0000313" key="7">
    <source>
        <dbReference type="Proteomes" id="UP000663671"/>
    </source>
</evidence>
<feature type="region of interest" description="Disordered" evidence="5">
    <location>
        <begin position="177"/>
        <end position="220"/>
    </location>
</feature>
<dbReference type="OrthoDB" id="4151048at2759"/>
<dbReference type="GO" id="GO:0003677">
    <property type="term" value="F:DNA binding"/>
    <property type="evidence" value="ECO:0007669"/>
    <property type="project" value="UniProtKB-KW"/>
</dbReference>
<dbReference type="InterPro" id="IPR001138">
    <property type="entry name" value="Zn2Cys6_DnaBD"/>
</dbReference>
<dbReference type="InterPro" id="IPR036864">
    <property type="entry name" value="Zn2-C6_fun-type_DNA-bd_sf"/>
</dbReference>
<reference evidence="6" key="1">
    <citation type="submission" date="2021-01" db="EMBL/GenBank/DDBJ databases">
        <title>Chromosome-level genome assembly of a human fungal pathogen reveals clustering of transcriptionally co-regulated genes.</title>
        <authorList>
            <person name="Voorhies M."/>
            <person name="Cohen S."/>
            <person name="Shea T.P."/>
            <person name="Petrus S."/>
            <person name="Munoz J.F."/>
            <person name="Poplawski S."/>
            <person name="Goldman W.E."/>
            <person name="Michael T."/>
            <person name="Cuomo C.A."/>
            <person name="Sil A."/>
            <person name="Beyhan S."/>
        </authorList>
    </citation>
    <scope>NUCLEOTIDE SEQUENCE</scope>
    <source>
        <strain evidence="6">WU24</strain>
    </source>
</reference>
<dbReference type="PANTHER" id="PTHR47655">
    <property type="entry name" value="QUINIC ACID UTILIZATION ACTIVATOR"/>
    <property type="match status" value="1"/>
</dbReference>
<feature type="compositionally biased region" description="Low complexity" evidence="5">
    <location>
        <begin position="186"/>
        <end position="210"/>
    </location>
</feature>
<dbReference type="Proteomes" id="UP000663671">
    <property type="component" value="Chromosome 3"/>
</dbReference>